<keyword evidence="8" id="KW-0175">Coiled coil</keyword>
<sequence>MQQRPIRQWIWRAFVQSALIPLILVESVLIAAYLFSNAAVRDAQIEHLQHSALSDLATAIGREAAVIDARLSAVEAQALLLRDGVRHALDNPHYQPTREERARHAVSDAGVFHTRHDNGGAASFYANSTPLSRQDHAKALRLAQIDPLLASIKAANAQVAAGYFNSWDSYNRIYPYFDVLAQYPHDMRIPEYNFYYLADAHHNPQRQAVWTDAYLDPAGQGWMMSVIAPVYRGDFLEGVAGLDITVGQMLGEIARLQVPWQGYALLIGSSHEILALPDAGERDFALRELTEYSYAEAVRREILKPEQFRLTRYRELQPLLQQMGTAQQPGNTRGVQQVTLNGESKLVAWAEVSKTGWHLLMVVDETSIFSTTQQLASHYQQLGFVMIAGLVLFYLLFFLYMWLRARQLSRKLAAPLEQVASQLQALGGGALQQPPAPGSIREINHMLSSLSEAAQQLQASESQRQEAQRHLQLVLDSTTESVWDLDLAQQRMCLSDNFRLRYGLASTCLALRDYDRHIHPDDLPRIDHLRRQFLKDGSSQFDAEYRFRNAQGQYVWLLSRGQVLQRDTQGQPLRVSGTHVNISRLKQIEDDLRQASERALQASQAQRRFLSSMSHELRTPLNAIQGFAQLIALEAEEHSARQTEAAYAREIVSASRHLTAVVDDILDLTSLESRRQQLQLRAVDVGELLSSCAELIQLDLQQYGQQLKLLPAPQPPLYVLADPRRLRQVLINLLSNAIKYNSPQGLVSLGYEVRQNAVRLWVEDHGPGLSAEQQAQLFIPFQRLGRENSNIPGTGIGLVLCRELASLMHGEIGLHSEPGCGSRFWIDLPGCAADSLQEPVGQTNKPLALCIEDHPASLRLLQEALRDMAEVESATTLASARLFLDSRQPRLLLLDLDLPDGNGMQLLEALQQDPRHARMAILVVTASINQALFDQAHRLGALACLGKPLDLQQLRRLAEEMLTETPQRA</sequence>
<dbReference type="InterPro" id="IPR013655">
    <property type="entry name" value="PAS_fold_3"/>
</dbReference>
<evidence type="ECO:0000256" key="8">
    <source>
        <dbReference type="SAM" id="Coils"/>
    </source>
</evidence>
<keyword evidence="9" id="KW-1133">Transmembrane helix</keyword>
<feature type="transmembrane region" description="Helical" evidence="9">
    <location>
        <begin position="9"/>
        <end position="35"/>
    </location>
</feature>
<feature type="transmembrane region" description="Helical" evidence="9">
    <location>
        <begin position="382"/>
        <end position="403"/>
    </location>
</feature>
<feature type="domain" description="HAMP" evidence="13">
    <location>
        <begin position="410"/>
        <end position="462"/>
    </location>
</feature>
<dbReference type="InterPro" id="IPR003661">
    <property type="entry name" value="HisK_dim/P_dom"/>
</dbReference>
<dbReference type="InterPro" id="IPR036890">
    <property type="entry name" value="HATPase_C_sf"/>
</dbReference>
<dbReference type="InterPro" id="IPR011006">
    <property type="entry name" value="CheY-like_superfamily"/>
</dbReference>
<dbReference type="InterPro" id="IPR036097">
    <property type="entry name" value="HisK_dim/P_sf"/>
</dbReference>
<dbReference type="InterPro" id="IPR000014">
    <property type="entry name" value="PAS"/>
</dbReference>
<dbReference type="Proteomes" id="UP000242861">
    <property type="component" value="Unassembled WGS sequence"/>
</dbReference>
<dbReference type="PROSITE" id="PS50110">
    <property type="entry name" value="RESPONSE_REGULATORY"/>
    <property type="match status" value="1"/>
</dbReference>
<proteinExistence type="predicted"/>
<dbReference type="SMART" id="SM00387">
    <property type="entry name" value="HATPase_c"/>
    <property type="match status" value="1"/>
</dbReference>
<organism evidence="14 15">
    <name type="scientific">Pseudomonas fluvialis</name>
    <dbReference type="NCBI Taxonomy" id="1793966"/>
    <lineage>
        <taxon>Bacteria</taxon>
        <taxon>Pseudomonadati</taxon>
        <taxon>Pseudomonadota</taxon>
        <taxon>Gammaproteobacteria</taxon>
        <taxon>Pseudomonadales</taxon>
        <taxon>Pseudomonadaceae</taxon>
        <taxon>Pseudomonas</taxon>
    </lineage>
</organism>
<dbReference type="SMART" id="SM00086">
    <property type="entry name" value="PAC"/>
    <property type="match status" value="1"/>
</dbReference>
<reference evidence="15" key="1">
    <citation type="submission" date="2017-12" db="EMBL/GenBank/DDBJ databases">
        <authorList>
            <person name="Yu X.-Y."/>
        </authorList>
    </citation>
    <scope>NUCLEOTIDE SEQUENCE [LARGE SCALE GENOMIC DNA]</scope>
    <source>
        <strain evidence="15">ZYSR67-Z</strain>
    </source>
</reference>
<feature type="domain" description="Response regulatory" evidence="11">
    <location>
        <begin position="847"/>
        <end position="962"/>
    </location>
</feature>
<accession>A0A2I0CL66</accession>
<dbReference type="SUPFAM" id="SSF55874">
    <property type="entry name" value="ATPase domain of HSP90 chaperone/DNA topoisomerase II/histidine kinase"/>
    <property type="match status" value="1"/>
</dbReference>
<dbReference type="PANTHER" id="PTHR43047:SF72">
    <property type="entry name" value="OSMOSENSING HISTIDINE PROTEIN KINASE SLN1"/>
    <property type="match status" value="1"/>
</dbReference>
<dbReference type="PANTHER" id="PTHR43047">
    <property type="entry name" value="TWO-COMPONENT HISTIDINE PROTEIN KINASE"/>
    <property type="match status" value="1"/>
</dbReference>
<dbReference type="Gene3D" id="1.10.287.130">
    <property type="match status" value="1"/>
</dbReference>
<evidence type="ECO:0000259" key="11">
    <source>
        <dbReference type="PROSITE" id="PS50110"/>
    </source>
</evidence>
<evidence type="ECO:0000256" key="7">
    <source>
        <dbReference type="PROSITE-ProRule" id="PRU00169"/>
    </source>
</evidence>
<evidence type="ECO:0000256" key="4">
    <source>
        <dbReference type="ARBA" id="ARBA00022553"/>
    </source>
</evidence>
<dbReference type="GO" id="GO:0009927">
    <property type="term" value="F:histidine phosphotransfer kinase activity"/>
    <property type="evidence" value="ECO:0007669"/>
    <property type="project" value="TreeGrafter"/>
</dbReference>
<keyword evidence="5" id="KW-0808">Transferase</keyword>
<dbReference type="PROSITE" id="PS50113">
    <property type="entry name" value="PAC"/>
    <property type="match status" value="1"/>
</dbReference>
<dbReference type="SUPFAM" id="SSF55785">
    <property type="entry name" value="PYP-like sensor domain (PAS domain)"/>
    <property type="match status" value="1"/>
</dbReference>
<evidence type="ECO:0000256" key="3">
    <source>
        <dbReference type="ARBA" id="ARBA00012438"/>
    </source>
</evidence>
<dbReference type="PROSITE" id="PS50109">
    <property type="entry name" value="HIS_KIN"/>
    <property type="match status" value="1"/>
</dbReference>
<dbReference type="AlphaFoldDB" id="A0A2I0CL66"/>
<dbReference type="CDD" id="cd00082">
    <property type="entry name" value="HisKA"/>
    <property type="match status" value="1"/>
</dbReference>
<keyword evidence="4 7" id="KW-0597">Phosphoprotein</keyword>
<dbReference type="Pfam" id="PF08447">
    <property type="entry name" value="PAS_3"/>
    <property type="match status" value="1"/>
</dbReference>
<dbReference type="InterPro" id="IPR001610">
    <property type="entry name" value="PAC"/>
</dbReference>
<gene>
    <name evidence="14" type="ORF">CW360_16670</name>
</gene>
<dbReference type="EC" id="2.7.13.3" evidence="3"/>
<dbReference type="InterPro" id="IPR003660">
    <property type="entry name" value="HAMP_dom"/>
</dbReference>
<dbReference type="CDD" id="cd00156">
    <property type="entry name" value="REC"/>
    <property type="match status" value="1"/>
</dbReference>
<dbReference type="CDD" id="cd00130">
    <property type="entry name" value="PAS"/>
    <property type="match status" value="1"/>
</dbReference>
<dbReference type="InterPro" id="IPR004358">
    <property type="entry name" value="Sig_transdc_His_kin-like_C"/>
</dbReference>
<feature type="modified residue" description="4-aspartylphosphate" evidence="7">
    <location>
        <position position="895"/>
    </location>
</feature>
<comment type="catalytic activity">
    <reaction evidence="1">
        <text>ATP + protein L-histidine = ADP + protein N-phospho-L-histidine.</text>
        <dbReference type="EC" id="2.7.13.3"/>
    </reaction>
</comment>
<dbReference type="InterPro" id="IPR035965">
    <property type="entry name" value="PAS-like_dom_sf"/>
</dbReference>
<comment type="subcellular location">
    <subcellularLocation>
        <location evidence="2">Membrane</location>
    </subcellularLocation>
</comment>
<evidence type="ECO:0000256" key="5">
    <source>
        <dbReference type="ARBA" id="ARBA00022679"/>
    </source>
</evidence>
<dbReference type="SUPFAM" id="SSF52172">
    <property type="entry name" value="CheY-like"/>
    <property type="match status" value="1"/>
</dbReference>
<dbReference type="InterPro" id="IPR005467">
    <property type="entry name" value="His_kinase_dom"/>
</dbReference>
<evidence type="ECO:0000256" key="1">
    <source>
        <dbReference type="ARBA" id="ARBA00000085"/>
    </source>
</evidence>
<evidence type="ECO:0000256" key="9">
    <source>
        <dbReference type="SAM" id="Phobius"/>
    </source>
</evidence>
<keyword evidence="9" id="KW-0472">Membrane</keyword>
<dbReference type="Gene3D" id="3.40.50.2300">
    <property type="match status" value="1"/>
</dbReference>
<dbReference type="Pfam" id="PF02518">
    <property type="entry name" value="HATPase_c"/>
    <property type="match status" value="1"/>
</dbReference>
<dbReference type="Gene3D" id="3.30.565.10">
    <property type="entry name" value="Histidine kinase-like ATPase, C-terminal domain"/>
    <property type="match status" value="1"/>
</dbReference>
<comment type="caution">
    <text evidence="14">The sequence shown here is derived from an EMBL/GenBank/DDBJ whole genome shotgun (WGS) entry which is preliminary data.</text>
</comment>
<feature type="coiled-coil region" evidence="8">
    <location>
        <begin position="440"/>
        <end position="470"/>
    </location>
</feature>
<dbReference type="PRINTS" id="PR00344">
    <property type="entry name" value="BCTRLSENSOR"/>
</dbReference>
<dbReference type="InterPro" id="IPR000700">
    <property type="entry name" value="PAS-assoc_C"/>
</dbReference>
<dbReference type="Pfam" id="PF00512">
    <property type="entry name" value="HisKA"/>
    <property type="match status" value="1"/>
</dbReference>
<evidence type="ECO:0000259" key="12">
    <source>
        <dbReference type="PROSITE" id="PS50113"/>
    </source>
</evidence>
<dbReference type="SMART" id="SM00388">
    <property type="entry name" value="HisKA"/>
    <property type="match status" value="1"/>
</dbReference>
<evidence type="ECO:0000256" key="6">
    <source>
        <dbReference type="ARBA" id="ARBA00022777"/>
    </source>
</evidence>
<dbReference type="EMBL" id="PIYS01000034">
    <property type="protein sequence ID" value="PKF69890.1"/>
    <property type="molecule type" value="Genomic_DNA"/>
</dbReference>
<dbReference type="RefSeq" id="WP_101194458.1">
    <property type="nucleotide sequence ID" value="NZ_PIYS01000034.1"/>
</dbReference>
<dbReference type="Gene3D" id="6.10.340.10">
    <property type="match status" value="1"/>
</dbReference>
<dbReference type="Pfam" id="PF00072">
    <property type="entry name" value="Response_reg"/>
    <property type="match status" value="1"/>
</dbReference>
<evidence type="ECO:0000256" key="2">
    <source>
        <dbReference type="ARBA" id="ARBA00004370"/>
    </source>
</evidence>
<dbReference type="InterPro" id="IPR003594">
    <property type="entry name" value="HATPase_dom"/>
</dbReference>
<dbReference type="GO" id="GO:0000155">
    <property type="term" value="F:phosphorelay sensor kinase activity"/>
    <property type="evidence" value="ECO:0007669"/>
    <property type="project" value="InterPro"/>
</dbReference>
<dbReference type="Gene3D" id="3.30.450.20">
    <property type="entry name" value="PAS domain"/>
    <property type="match status" value="2"/>
</dbReference>
<evidence type="ECO:0000313" key="15">
    <source>
        <dbReference type="Proteomes" id="UP000242861"/>
    </source>
</evidence>
<evidence type="ECO:0000259" key="13">
    <source>
        <dbReference type="PROSITE" id="PS50885"/>
    </source>
</evidence>
<dbReference type="SUPFAM" id="SSF47384">
    <property type="entry name" value="Homodimeric domain of signal transducing histidine kinase"/>
    <property type="match status" value="1"/>
</dbReference>
<name>A0A2I0CL66_9PSED</name>
<evidence type="ECO:0000313" key="14">
    <source>
        <dbReference type="EMBL" id="PKF69890.1"/>
    </source>
</evidence>
<evidence type="ECO:0000259" key="10">
    <source>
        <dbReference type="PROSITE" id="PS50109"/>
    </source>
</evidence>
<dbReference type="PROSITE" id="PS50885">
    <property type="entry name" value="HAMP"/>
    <property type="match status" value="1"/>
</dbReference>
<feature type="domain" description="PAC" evidence="12">
    <location>
        <begin position="541"/>
        <end position="594"/>
    </location>
</feature>
<keyword evidence="9" id="KW-0812">Transmembrane</keyword>
<dbReference type="GO" id="GO:0005886">
    <property type="term" value="C:plasma membrane"/>
    <property type="evidence" value="ECO:0007669"/>
    <property type="project" value="TreeGrafter"/>
</dbReference>
<dbReference type="SMART" id="SM00448">
    <property type="entry name" value="REC"/>
    <property type="match status" value="1"/>
</dbReference>
<keyword evidence="6 14" id="KW-0418">Kinase</keyword>
<feature type="domain" description="Histidine kinase" evidence="10">
    <location>
        <begin position="612"/>
        <end position="832"/>
    </location>
</feature>
<dbReference type="InterPro" id="IPR001789">
    <property type="entry name" value="Sig_transdc_resp-reg_receiver"/>
</dbReference>
<protein>
    <recommendedName>
        <fullName evidence="3">histidine kinase</fullName>
        <ecNumber evidence="3">2.7.13.3</ecNumber>
    </recommendedName>
</protein>